<dbReference type="PANTHER" id="PTHR23252">
    <property type="entry name" value="INTIMAL THICKNESS RECEPTOR-RELATED"/>
    <property type="match status" value="1"/>
</dbReference>
<evidence type="ECO:0000256" key="3">
    <source>
        <dbReference type="ARBA" id="ARBA00022989"/>
    </source>
</evidence>
<dbReference type="AlphaFoldDB" id="A0A8W8KYU0"/>
<dbReference type="Proteomes" id="UP000005408">
    <property type="component" value="Unassembled WGS sequence"/>
</dbReference>
<keyword evidence="8" id="KW-0732">Signal</keyword>
<protein>
    <recommendedName>
        <fullName evidence="13">Transmembrane protein 145</fullName>
    </recommendedName>
</protein>
<feature type="chain" id="PRO_5036461546" description="Transmembrane protein 145" evidence="8">
    <location>
        <begin position="23"/>
        <end position="626"/>
    </location>
</feature>
<dbReference type="InterPro" id="IPR019336">
    <property type="entry name" value="GPR180/TMEM145_TM"/>
</dbReference>
<feature type="region of interest" description="Disordered" evidence="6">
    <location>
        <begin position="553"/>
        <end position="626"/>
    </location>
</feature>
<evidence type="ECO:0000256" key="2">
    <source>
        <dbReference type="ARBA" id="ARBA00022692"/>
    </source>
</evidence>
<name>A0A8W8KYU0_MAGGI</name>
<dbReference type="PANTHER" id="PTHR23252:SF24">
    <property type="entry name" value="TRANSMEMBRANE PROTEIN 145"/>
    <property type="match status" value="1"/>
</dbReference>
<keyword evidence="4 7" id="KW-0472">Membrane</keyword>
<sequence length="626" mass="71111">MAVDRQLIIFSCLLVLVFPAECLRIEGTLSSTENWEFLARFCFLSNKGSMRFEFEYPVEYKTQDVLLYFDEASQWDSVYKQPLSCAQKVAVLNPANNQIISLSTLYTWSGCKEVTENGVTKVKCVGGRTFRSSRERWWFIAISRCDTGTTGTVGLNLKYSLHMTNAKDDDILRHEFSADEFYILPIDISFTIMYILVLGVSVLFAYLLRQRQLFHTTYKMYMVSIGLWTFSLLLYSIAYGKYANTGYKEHGTEYAARAFGTLSYLTFILMLILMAKGYTITRGKLTSASTIKISVFFTLYFVTFAVLFIYESLVFDPGEVLYLYESPPGYGLITMRLLGWAWFCYSVFFTLKHYKSKSMFYYPFFIFYTVWFWSGPIVTIIAMTIMDLWVREKTVVGVENLVAFCGHIFFLVRSTGLHVELSSMPLLVFWLGPIVSLCAAFAIDKWIRAKTVHSVELFIELLSHSFFLILTRPQAANKNFPYHVRTSQIGSLMGTGDSELDSFSSHPYAEDSLSRRDSTYSKGPDFSGLFITSNSRSTDKLVPNDSFNEFPDSAIRVETTAPPPSYSSVTSPRRQSDMGPLRHSNSRAALPPIRRNTMTSTSLGSENSEPSSPSAYPNHALFSIGS</sequence>
<dbReference type="Pfam" id="PF21892">
    <property type="entry name" value="TMEM145_N"/>
    <property type="match status" value="1"/>
</dbReference>
<feature type="transmembrane region" description="Helical" evidence="7">
    <location>
        <begin position="330"/>
        <end position="348"/>
    </location>
</feature>
<dbReference type="GO" id="GO:0019236">
    <property type="term" value="P:response to pheromone"/>
    <property type="evidence" value="ECO:0007669"/>
    <property type="project" value="InterPro"/>
</dbReference>
<dbReference type="GO" id="GO:0016020">
    <property type="term" value="C:membrane"/>
    <property type="evidence" value="ECO:0007669"/>
    <property type="project" value="UniProtKB-SubCell"/>
</dbReference>
<feature type="transmembrane region" description="Helical" evidence="7">
    <location>
        <begin position="290"/>
        <end position="310"/>
    </location>
</feature>
<keyword evidence="12" id="KW-1185">Reference proteome</keyword>
<evidence type="ECO:0000256" key="4">
    <source>
        <dbReference type="ARBA" id="ARBA00023136"/>
    </source>
</evidence>
<accession>A0A8W8KYU0</accession>
<feature type="transmembrane region" description="Helical" evidence="7">
    <location>
        <begin position="220"/>
        <end position="238"/>
    </location>
</feature>
<evidence type="ECO:0000256" key="5">
    <source>
        <dbReference type="ARBA" id="ARBA00023180"/>
    </source>
</evidence>
<comment type="subcellular location">
    <subcellularLocation>
        <location evidence="1">Membrane</location>
        <topology evidence="1">Multi-pass membrane protein</topology>
    </subcellularLocation>
</comment>
<organism evidence="11 12">
    <name type="scientific">Magallana gigas</name>
    <name type="common">Pacific oyster</name>
    <name type="synonym">Crassostrea gigas</name>
    <dbReference type="NCBI Taxonomy" id="29159"/>
    <lineage>
        <taxon>Eukaryota</taxon>
        <taxon>Metazoa</taxon>
        <taxon>Spiralia</taxon>
        <taxon>Lophotrochozoa</taxon>
        <taxon>Mollusca</taxon>
        <taxon>Bivalvia</taxon>
        <taxon>Autobranchia</taxon>
        <taxon>Pteriomorphia</taxon>
        <taxon>Ostreida</taxon>
        <taxon>Ostreoidea</taxon>
        <taxon>Ostreidae</taxon>
        <taxon>Magallana</taxon>
    </lineage>
</organism>
<proteinExistence type="predicted"/>
<evidence type="ECO:0000313" key="12">
    <source>
        <dbReference type="Proteomes" id="UP000005408"/>
    </source>
</evidence>
<keyword evidence="5" id="KW-0325">Glycoprotein</keyword>
<feature type="transmembrane region" description="Helical" evidence="7">
    <location>
        <begin position="360"/>
        <end position="382"/>
    </location>
</feature>
<keyword evidence="2 7" id="KW-0812">Transmembrane</keyword>
<dbReference type="InterPro" id="IPR053880">
    <property type="entry name" value="GPR180-like_N"/>
</dbReference>
<evidence type="ECO:0000256" key="7">
    <source>
        <dbReference type="SAM" id="Phobius"/>
    </source>
</evidence>
<feature type="domain" description="GPR180/TMEM145 transmembrane" evidence="9">
    <location>
        <begin position="190"/>
        <end position="410"/>
    </location>
</feature>
<dbReference type="EnsemblMetazoa" id="G25875.3">
    <property type="protein sequence ID" value="G25875.3:cds"/>
    <property type="gene ID" value="G25875"/>
</dbReference>
<feature type="signal peptide" evidence="8">
    <location>
        <begin position="1"/>
        <end position="22"/>
    </location>
</feature>
<feature type="transmembrane region" description="Helical" evidence="7">
    <location>
        <begin position="424"/>
        <end position="443"/>
    </location>
</feature>
<feature type="compositionally biased region" description="Polar residues" evidence="6">
    <location>
        <begin position="596"/>
        <end position="615"/>
    </location>
</feature>
<evidence type="ECO:0000313" key="11">
    <source>
        <dbReference type="EnsemblMetazoa" id="G25875.3:cds"/>
    </source>
</evidence>
<feature type="transmembrane region" description="Helical" evidence="7">
    <location>
        <begin position="181"/>
        <end position="208"/>
    </location>
</feature>
<feature type="domain" description="GPR180-like N-terminal" evidence="10">
    <location>
        <begin position="25"/>
        <end position="159"/>
    </location>
</feature>
<evidence type="ECO:0000256" key="8">
    <source>
        <dbReference type="SAM" id="SignalP"/>
    </source>
</evidence>
<evidence type="ECO:0000256" key="1">
    <source>
        <dbReference type="ARBA" id="ARBA00004141"/>
    </source>
</evidence>
<evidence type="ECO:0000259" key="9">
    <source>
        <dbReference type="Pfam" id="PF10192"/>
    </source>
</evidence>
<keyword evidence="3 7" id="KW-1133">Transmembrane helix</keyword>
<dbReference type="InterPro" id="IPR047831">
    <property type="entry name" value="GPR180/TMEM145"/>
</dbReference>
<reference evidence="11" key="1">
    <citation type="submission" date="2022-08" db="UniProtKB">
        <authorList>
            <consortium name="EnsemblMetazoa"/>
        </authorList>
    </citation>
    <scope>IDENTIFICATION</scope>
    <source>
        <strain evidence="11">05x7-T-G4-1.051#20</strain>
    </source>
</reference>
<evidence type="ECO:0000256" key="6">
    <source>
        <dbReference type="SAM" id="MobiDB-lite"/>
    </source>
</evidence>
<feature type="transmembrane region" description="Helical" evidence="7">
    <location>
        <begin position="258"/>
        <end position="278"/>
    </location>
</feature>
<evidence type="ECO:0000259" key="10">
    <source>
        <dbReference type="Pfam" id="PF21892"/>
    </source>
</evidence>
<dbReference type="GO" id="GO:0007186">
    <property type="term" value="P:G protein-coupled receptor signaling pathway"/>
    <property type="evidence" value="ECO:0007669"/>
    <property type="project" value="InterPro"/>
</dbReference>
<evidence type="ECO:0008006" key="13">
    <source>
        <dbReference type="Google" id="ProtNLM"/>
    </source>
</evidence>
<dbReference type="Pfam" id="PF10192">
    <property type="entry name" value="GPR180-TMEM145_TM"/>
    <property type="match status" value="1"/>
</dbReference>